<keyword evidence="4" id="KW-1185">Reference proteome</keyword>
<keyword evidence="2" id="KW-0472">Membrane</keyword>
<evidence type="ECO:0000313" key="3">
    <source>
        <dbReference type="EMBL" id="RSD23604.1"/>
    </source>
</evidence>
<dbReference type="EMBL" id="RSEC01000021">
    <property type="protein sequence ID" value="RSD23604.1"/>
    <property type="molecule type" value="Genomic_DNA"/>
</dbReference>
<keyword evidence="2" id="KW-1133">Transmembrane helix</keyword>
<comment type="caution">
    <text evidence="3">The sequence shown here is derived from an EMBL/GenBank/DDBJ whole genome shotgun (WGS) entry which is preliminary data.</text>
</comment>
<dbReference type="AlphaFoldDB" id="A0A427TIK9"/>
<feature type="region of interest" description="Disordered" evidence="1">
    <location>
        <begin position="187"/>
        <end position="213"/>
    </location>
</feature>
<evidence type="ECO:0000256" key="1">
    <source>
        <dbReference type="SAM" id="MobiDB-lite"/>
    </source>
</evidence>
<gene>
    <name evidence="3" type="ORF">EIY87_04145</name>
</gene>
<evidence type="ECO:0000313" key="4">
    <source>
        <dbReference type="Proteomes" id="UP000267081"/>
    </source>
</evidence>
<sequence length="285" mass="29300">MSKDQFDAAIGVVPPSTVDVEAVLDRERRRARVRRVANPWTAAGAGVAAVAAGVAVAFVPGAPAPALVPPAASKTPSENPCAVLPYPPQTGAPIPETSAAASSRLTAVLTAAVQQRLAAGTTLGPHEHGVYPKGVAHGPLEFFHVFSAPVPHESTCSGGEDYFTSSATTAKGERKGNLMAIVTRLGGNATPSTECTPPPERTEGSCHRRTGPHGETILESTVRQPGGPTMYRSEVTRPDGTGVILDAENVAGDAKRGGAPDMPSPPLSLTQLTEIALDPGLTLYP</sequence>
<dbReference type="Proteomes" id="UP000267081">
    <property type="component" value="Unassembled WGS sequence"/>
</dbReference>
<dbReference type="RefSeq" id="WP_125306308.1">
    <property type="nucleotide sequence ID" value="NZ_RSEC01000021.1"/>
</dbReference>
<accession>A0A427TIK9</accession>
<evidence type="ECO:0000256" key="2">
    <source>
        <dbReference type="SAM" id="Phobius"/>
    </source>
</evidence>
<name>A0A427TIK9_9PSEU</name>
<proteinExistence type="predicted"/>
<dbReference type="OrthoDB" id="3609131at2"/>
<reference evidence="3 4" key="1">
    <citation type="submission" date="2018-12" db="EMBL/GenBank/DDBJ databases">
        <title>Amycolatopsis eburnea sp. nov. actinomycete associate with arbuscular mycorrhiza fungal spore.</title>
        <authorList>
            <person name="Lumyong S."/>
            <person name="Chaiya L."/>
        </authorList>
    </citation>
    <scope>NUCLEOTIDE SEQUENCE [LARGE SCALE GENOMIC DNA]</scope>
    <source>
        <strain evidence="3 4">GLM-1</strain>
    </source>
</reference>
<feature type="transmembrane region" description="Helical" evidence="2">
    <location>
        <begin position="36"/>
        <end position="59"/>
    </location>
</feature>
<organism evidence="3 4">
    <name type="scientific">Amycolatopsis eburnea</name>
    <dbReference type="NCBI Taxonomy" id="2267691"/>
    <lineage>
        <taxon>Bacteria</taxon>
        <taxon>Bacillati</taxon>
        <taxon>Actinomycetota</taxon>
        <taxon>Actinomycetes</taxon>
        <taxon>Pseudonocardiales</taxon>
        <taxon>Pseudonocardiaceae</taxon>
        <taxon>Amycolatopsis</taxon>
    </lineage>
</organism>
<protein>
    <submittedName>
        <fullName evidence="3">Uncharacterized protein</fullName>
    </submittedName>
</protein>
<keyword evidence="2" id="KW-0812">Transmembrane</keyword>